<protein>
    <recommendedName>
        <fullName evidence="4">Protein of centriole 5</fullName>
    </recommendedName>
</protein>
<evidence type="ECO:0000313" key="3">
    <source>
        <dbReference type="Proteomes" id="UP000054350"/>
    </source>
</evidence>
<dbReference type="Proteomes" id="UP000054350">
    <property type="component" value="Unassembled WGS sequence"/>
</dbReference>
<keyword evidence="3" id="KW-1185">Reference proteome</keyword>
<evidence type="ECO:0000313" key="2">
    <source>
        <dbReference type="EMBL" id="KNE57463.1"/>
    </source>
</evidence>
<feature type="region of interest" description="Disordered" evidence="1">
    <location>
        <begin position="29"/>
        <end position="48"/>
    </location>
</feature>
<dbReference type="AlphaFoldDB" id="A0A0L0S4M5"/>
<evidence type="ECO:0008006" key="4">
    <source>
        <dbReference type="Google" id="ProtNLM"/>
    </source>
</evidence>
<accession>A0A0L0S4M5</accession>
<reference evidence="2 3" key="1">
    <citation type="submission" date="2009-11" db="EMBL/GenBank/DDBJ databases">
        <title>Annotation of Allomyces macrogynus ATCC 38327.</title>
        <authorList>
            <consortium name="The Broad Institute Genome Sequencing Platform"/>
            <person name="Russ C."/>
            <person name="Cuomo C."/>
            <person name="Burger G."/>
            <person name="Gray M.W."/>
            <person name="Holland P.W.H."/>
            <person name="King N."/>
            <person name="Lang F.B.F."/>
            <person name="Roger A.J."/>
            <person name="Ruiz-Trillo I."/>
            <person name="Young S.K."/>
            <person name="Zeng Q."/>
            <person name="Gargeya S."/>
            <person name="Fitzgerald M."/>
            <person name="Haas B."/>
            <person name="Abouelleil A."/>
            <person name="Alvarado L."/>
            <person name="Arachchi H.M."/>
            <person name="Berlin A."/>
            <person name="Chapman S.B."/>
            <person name="Gearin G."/>
            <person name="Goldberg J."/>
            <person name="Griggs A."/>
            <person name="Gujja S."/>
            <person name="Hansen M."/>
            <person name="Heiman D."/>
            <person name="Howarth C."/>
            <person name="Larimer J."/>
            <person name="Lui A."/>
            <person name="MacDonald P.J.P."/>
            <person name="McCowen C."/>
            <person name="Montmayeur A."/>
            <person name="Murphy C."/>
            <person name="Neiman D."/>
            <person name="Pearson M."/>
            <person name="Priest M."/>
            <person name="Roberts A."/>
            <person name="Saif S."/>
            <person name="Shea T."/>
            <person name="Sisk P."/>
            <person name="Stolte C."/>
            <person name="Sykes S."/>
            <person name="Wortman J."/>
            <person name="Nusbaum C."/>
            <person name="Birren B."/>
        </authorList>
    </citation>
    <scope>NUCLEOTIDE SEQUENCE [LARGE SCALE GENOMIC DNA]</scope>
    <source>
        <strain evidence="2 3">ATCC 38327</strain>
    </source>
</reference>
<gene>
    <name evidence="2" type="ORF">AMAG_03174</name>
</gene>
<dbReference type="EMBL" id="GG745331">
    <property type="protein sequence ID" value="KNE57463.1"/>
    <property type="molecule type" value="Genomic_DNA"/>
</dbReference>
<feature type="region of interest" description="Disordered" evidence="1">
    <location>
        <begin position="283"/>
        <end position="353"/>
    </location>
</feature>
<reference evidence="3" key="2">
    <citation type="submission" date="2009-11" db="EMBL/GenBank/DDBJ databases">
        <title>The Genome Sequence of Allomyces macrogynus strain ATCC 38327.</title>
        <authorList>
            <consortium name="The Broad Institute Genome Sequencing Platform"/>
            <person name="Russ C."/>
            <person name="Cuomo C."/>
            <person name="Shea T."/>
            <person name="Young S.K."/>
            <person name="Zeng Q."/>
            <person name="Koehrsen M."/>
            <person name="Haas B."/>
            <person name="Borodovsky M."/>
            <person name="Guigo R."/>
            <person name="Alvarado L."/>
            <person name="Berlin A."/>
            <person name="Borenstein D."/>
            <person name="Chen Z."/>
            <person name="Engels R."/>
            <person name="Freedman E."/>
            <person name="Gellesch M."/>
            <person name="Goldberg J."/>
            <person name="Griggs A."/>
            <person name="Gujja S."/>
            <person name="Heiman D."/>
            <person name="Hepburn T."/>
            <person name="Howarth C."/>
            <person name="Jen D."/>
            <person name="Larson L."/>
            <person name="Lewis B."/>
            <person name="Mehta T."/>
            <person name="Park D."/>
            <person name="Pearson M."/>
            <person name="Roberts A."/>
            <person name="Saif S."/>
            <person name="Shenoy N."/>
            <person name="Sisk P."/>
            <person name="Stolte C."/>
            <person name="Sykes S."/>
            <person name="Walk T."/>
            <person name="White J."/>
            <person name="Yandava C."/>
            <person name="Burger G."/>
            <person name="Gray M.W."/>
            <person name="Holland P.W.H."/>
            <person name="King N."/>
            <person name="Lang F.B.F."/>
            <person name="Roger A.J."/>
            <person name="Ruiz-Trillo I."/>
            <person name="Lander E."/>
            <person name="Nusbaum C."/>
        </authorList>
    </citation>
    <scope>NUCLEOTIDE SEQUENCE [LARGE SCALE GENOMIC DNA]</scope>
    <source>
        <strain evidence="3">ATCC 38327</strain>
    </source>
</reference>
<sequence length="353" mass="40178">MTLDDLDPLLAALKAGADDLDAFLIGDLTAPRQPAPKPPSPPPIPLAPRSKLVQRDLRSVRTRQLDRTLQARAAQLRQTATPPAPPATTDAIHAHLVVSPADSDLQQQAKRNEVVAKQLDAKIKAERHARLEREAREREMAVEAMVDEYVRGKMQWKLVAAFNAWRHHARRTRLVCIKLEARRDWHRKRAAFAHWHARMVKDITDREARKVAQALRHKEELDRHADRHWRFHALSRYCLAWTAFVALVKQERELESVHLARKRKVDQFLAHLQAKRDAMAHVTAAPSPLQNKHGSDRDGSHTPSRSQPSVKRVTPRPWNAHDSKQKKPSSNASSGNAAKLSSVPTRNVRRPRR</sequence>
<name>A0A0L0S4M5_ALLM3</name>
<feature type="compositionally biased region" description="Pro residues" evidence="1">
    <location>
        <begin position="33"/>
        <end position="46"/>
    </location>
</feature>
<evidence type="ECO:0000256" key="1">
    <source>
        <dbReference type="SAM" id="MobiDB-lite"/>
    </source>
</evidence>
<dbReference type="VEuPathDB" id="FungiDB:AMAG_03174"/>
<organism evidence="2 3">
    <name type="scientific">Allomyces macrogynus (strain ATCC 38327)</name>
    <name type="common">Allomyces javanicus var. macrogynus</name>
    <dbReference type="NCBI Taxonomy" id="578462"/>
    <lineage>
        <taxon>Eukaryota</taxon>
        <taxon>Fungi</taxon>
        <taxon>Fungi incertae sedis</taxon>
        <taxon>Blastocladiomycota</taxon>
        <taxon>Blastocladiomycetes</taxon>
        <taxon>Blastocladiales</taxon>
        <taxon>Blastocladiaceae</taxon>
        <taxon>Allomyces</taxon>
    </lineage>
</organism>
<proteinExistence type="predicted"/>